<dbReference type="Pfam" id="PF06568">
    <property type="entry name" value="YjiS-like"/>
    <property type="match status" value="1"/>
</dbReference>
<dbReference type="InterPro" id="IPR009506">
    <property type="entry name" value="YjiS-like"/>
</dbReference>
<proteinExistence type="predicted"/>
<dbReference type="EMBL" id="JACDXX010000007">
    <property type="protein sequence ID" value="MCB5410287.1"/>
    <property type="molecule type" value="Genomic_DNA"/>
</dbReference>
<dbReference type="Proteomes" id="UP001198571">
    <property type="component" value="Unassembled WGS sequence"/>
</dbReference>
<organism evidence="2 3">
    <name type="scientific">Pseudogemmobacter faecipullorum</name>
    <dbReference type="NCBI Taxonomy" id="2755041"/>
    <lineage>
        <taxon>Bacteria</taxon>
        <taxon>Pseudomonadati</taxon>
        <taxon>Pseudomonadota</taxon>
        <taxon>Alphaproteobacteria</taxon>
        <taxon>Rhodobacterales</taxon>
        <taxon>Paracoccaceae</taxon>
        <taxon>Pseudogemmobacter</taxon>
    </lineage>
</organism>
<comment type="caution">
    <text evidence="2">The sequence shown here is derived from an EMBL/GenBank/DDBJ whole genome shotgun (WGS) entry which is preliminary data.</text>
</comment>
<evidence type="ECO:0000313" key="3">
    <source>
        <dbReference type="Proteomes" id="UP001198571"/>
    </source>
</evidence>
<keyword evidence="3" id="KW-1185">Reference proteome</keyword>
<name>A0ABS8CLL9_9RHOB</name>
<accession>A0ABS8CLL9</accession>
<evidence type="ECO:0000259" key="1">
    <source>
        <dbReference type="Pfam" id="PF06568"/>
    </source>
</evidence>
<feature type="domain" description="YjiS-like" evidence="1">
    <location>
        <begin position="9"/>
        <end position="32"/>
    </location>
</feature>
<reference evidence="2 3" key="1">
    <citation type="submission" date="2020-07" db="EMBL/GenBank/DDBJ databases">
        <title>Pseudogemmobacter sp. nov., isolated from poultry manure in Taiwan.</title>
        <authorList>
            <person name="Lin S.-Y."/>
            <person name="Tang Y.-S."/>
            <person name="Young C.-C."/>
        </authorList>
    </citation>
    <scope>NUCLEOTIDE SEQUENCE [LARGE SCALE GENOMIC DNA]</scope>
    <source>
        <strain evidence="2 3">CC-YST710</strain>
    </source>
</reference>
<sequence>MHAYSLSGQRRDLARLDARMLEDISVTPDQARRESSRAFWDAPDHWRL</sequence>
<gene>
    <name evidence="2" type="ORF">H0485_09780</name>
</gene>
<evidence type="ECO:0000313" key="2">
    <source>
        <dbReference type="EMBL" id="MCB5410287.1"/>
    </source>
</evidence>
<protein>
    <submittedName>
        <fullName evidence="2">DUF1127 domain-containing protein</fullName>
    </submittedName>
</protein>